<feature type="domain" description="Solute-binding protein family 5" evidence="1">
    <location>
        <begin position="10"/>
        <end position="138"/>
    </location>
</feature>
<feature type="non-terminal residue" evidence="2">
    <location>
        <position position="1"/>
    </location>
</feature>
<dbReference type="SUPFAM" id="SSF53850">
    <property type="entry name" value="Periplasmic binding protein-like II"/>
    <property type="match status" value="1"/>
</dbReference>
<protein>
    <recommendedName>
        <fullName evidence="1">Solute-binding protein family 5 domain-containing protein</fullName>
    </recommendedName>
</protein>
<comment type="caution">
    <text evidence="2">The sequence shown here is derived from an EMBL/GenBank/DDBJ whole genome shotgun (WGS) entry which is preliminary data.</text>
</comment>
<name>X1VV82_9ZZZZ</name>
<dbReference type="EMBL" id="BARW01028584">
    <property type="protein sequence ID" value="GAJ14370.1"/>
    <property type="molecule type" value="Genomic_DNA"/>
</dbReference>
<proteinExistence type="predicted"/>
<organism evidence="2">
    <name type="scientific">marine sediment metagenome</name>
    <dbReference type="NCBI Taxonomy" id="412755"/>
    <lineage>
        <taxon>unclassified sequences</taxon>
        <taxon>metagenomes</taxon>
        <taxon>ecological metagenomes</taxon>
    </lineage>
</organism>
<accession>X1VV82</accession>
<evidence type="ECO:0000259" key="1">
    <source>
        <dbReference type="Pfam" id="PF00496"/>
    </source>
</evidence>
<dbReference type="AlphaFoldDB" id="X1VV82"/>
<gene>
    <name evidence="2" type="ORF">S12H4_46116</name>
</gene>
<dbReference type="Gene3D" id="3.40.190.10">
    <property type="entry name" value="Periplasmic binding protein-like II"/>
    <property type="match status" value="1"/>
</dbReference>
<dbReference type="Pfam" id="PF00496">
    <property type="entry name" value="SBP_bac_5"/>
    <property type="match status" value="1"/>
</dbReference>
<evidence type="ECO:0000313" key="2">
    <source>
        <dbReference type="EMBL" id="GAJ14370.1"/>
    </source>
</evidence>
<dbReference type="InterPro" id="IPR000914">
    <property type="entry name" value="SBP_5_dom"/>
</dbReference>
<sequence>GLNSPFEEEFNIVFNENVKDWKKLFGIIFQEGSLEDMDICNFSVEDIIANGPYKIAEYVNGEYLLLEKNDFYFGEAPEIDYIRILFDTDFNNLVAMLKSEEIDLLNIKYFDLELMRKLDENEDLNLWVKPGNILEHLAICLKPVEG</sequence>
<reference evidence="2" key="1">
    <citation type="journal article" date="2014" name="Front. Microbiol.">
        <title>High frequency of phylogenetically diverse reductive dehalogenase-homologous genes in deep subseafloor sedimentary metagenomes.</title>
        <authorList>
            <person name="Kawai M."/>
            <person name="Futagami T."/>
            <person name="Toyoda A."/>
            <person name="Takaki Y."/>
            <person name="Nishi S."/>
            <person name="Hori S."/>
            <person name="Arai W."/>
            <person name="Tsubouchi T."/>
            <person name="Morono Y."/>
            <person name="Uchiyama I."/>
            <person name="Ito T."/>
            <person name="Fujiyama A."/>
            <person name="Inagaki F."/>
            <person name="Takami H."/>
        </authorList>
    </citation>
    <scope>NUCLEOTIDE SEQUENCE</scope>
    <source>
        <strain evidence="2">Expedition CK06-06</strain>
    </source>
</reference>